<evidence type="ECO:0000313" key="8">
    <source>
        <dbReference type="EMBL" id="TVU66983.1"/>
    </source>
</evidence>
<dbReference type="SUPFAM" id="SSF56672">
    <property type="entry name" value="DNA/RNA polymerases"/>
    <property type="match status" value="1"/>
</dbReference>
<reference evidence="8 9" key="1">
    <citation type="submission" date="2019-07" db="EMBL/GenBank/DDBJ databases">
        <title>Diversity of Bacteria from Kongsfjorden, Arctic.</title>
        <authorList>
            <person name="Yu Y."/>
        </authorList>
    </citation>
    <scope>NUCLEOTIDE SEQUENCE [LARGE SCALE GENOMIC DNA]</scope>
    <source>
        <strain evidence="8 9">SM1923</strain>
    </source>
</reference>
<dbReference type="GO" id="GO:0004523">
    <property type="term" value="F:RNA-DNA hybrid ribonuclease activity"/>
    <property type="evidence" value="ECO:0007669"/>
    <property type="project" value="InterPro"/>
</dbReference>
<evidence type="ECO:0000313" key="9">
    <source>
        <dbReference type="Proteomes" id="UP000319941"/>
    </source>
</evidence>
<dbReference type="SUPFAM" id="SSF53098">
    <property type="entry name" value="Ribonuclease H-like"/>
    <property type="match status" value="1"/>
</dbReference>
<dbReference type="PANTHER" id="PTHR48475">
    <property type="entry name" value="RIBONUCLEASE H"/>
    <property type="match status" value="1"/>
</dbReference>
<comment type="caution">
    <text evidence="8">The sequence shown here is derived from an EMBL/GenBank/DDBJ whole genome shotgun (WGS) entry which is preliminary data.</text>
</comment>
<dbReference type="EMBL" id="VNFH01000054">
    <property type="protein sequence ID" value="TVU66983.1"/>
    <property type="molecule type" value="Genomic_DNA"/>
</dbReference>
<dbReference type="PANTHER" id="PTHR48475:SF1">
    <property type="entry name" value="RNASE H TYPE-1 DOMAIN-CONTAINING PROTEIN"/>
    <property type="match status" value="1"/>
</dbReference>
<gene>
    <name evidence="8" type="ORF">FQP86_17670</name>
</gene>
<dbReference type="InterPro" id="IPR036397">
    <property type="entry name" value="RNaseH_sf"/>
</dbReference>
<protein>
    <submittedName>
        <fullName evidence="8">Reverse transcriptase-like protein</fullName>
    </submittedName>
</protein>
<keyword evidence="5" id="KW-0378">Hydrolase</keyword>
<organism evidence="8 9">
    <name type="scientific">Cobetia crustatorum</name>
    <dbReference type="NCBI Taxonomy" id="553385"/>
    <lineage>
        <taxon>Bacteria</taxon>
        <taxon>Pseudomonadati</taxon>
        <taxon>Pseudomonadota</taxon>
        <taxon>Gammaproteobacteria</taxon>
        <taxon>Oceanospirillales</taxon>
        <taxon>Halomonadaceae</taxon>
        <taxon>Cobetia</taxon>
    </lineage>
</organism>
<dbReference type="InterPro" id="IPR041373">
    <property type="entry name" value="RT_RNaseH"/>
</dbReference>
<dbReference type="Pfam" id="PF17917">
    <property type="entry name" value="RT_RNaseH"/>
    <property type="match status" value="1"/>
</dbReference>
<dbReference type="AlphaFoldDB" id="A0A558HCW9"/>
<keyword evidence="1" id="KW-0808">Transferase</keyword>
<dbReference type="GO" id="GO:0003676">
    <property type="term" value="F:nucleic acid binding"/>
    <property type="evidence" value="ECO:0007669"/>
    <property type="project" value="InterPro"/>
</dbReference>
<evidence type="ECO:0000259" key="7">
    <source>
        <dbReference type="PROSITE" id="PS50879"/>
    </source>
</evidence>
<evidence type="ECO:0000256" key="5">
    <source>
        <dbReference type="ARBA" id="ARBA00022801"/>
    </source>
</evidence>
<keyword evidence="3" id="KW-0540">Nuclease</keyword>
<feature type="domain" description="RNase H type-1" evidence="7">
    <location>
        <begin position="129"/>
        <end position="214"/>
    </location>
</feature>
<dbReference type="PROSITE" id="PS50879">
    <property type="entry name" value="RNASE_H_1"/>
    <property type="match status" value="1"/>
</dbReference>
<evidence type="ECO:0000256" key="4">
    <source>
        <dbReference type="ARBA" id="ARBA00022759"/>
    </source>
</evidence>
<dbReference type="InterPro" id="IPR012337">
    <property type="entry name" value="RNaseH-like_sf"/>
</dbReference>
<feature type="non-terminal residue" evidence="8">
    <location>
        <position position="214"/>
    </location>
</feature>
<dbReference type="CDD" id="cd09279">
    <property type="entry name" value="RNase_HI_like"/>
    <property type="match status" value="1"/>
</dbReference>
<dbReference type="CDD" id="cd09274">
    <property type="entry name" value="RNase_HI_RT_Ty3"/>
    <property type="match status" value="1"/>
</dbReference>
<dbReference type="Gene3D" id="3.30.420.10">
    <property type="entry name" value="Ribonuclease H-like superfamily/Ribonuclease H"/>
    <property type="match status" value="1"/>
</dbReference>
<dbReference type="OrthoDB" id="7845843at2"/>
<keyword evidence="9" id="KW-1185">Reference proteome</keyword>
<dbReference type="Proteomes" id="UP000319941">
    <property type="component" value="Unassembled WGS sequence"/>
</dbReference>
<sequence>MAQVNEAGKETALYYLSRTLMGAECNYSPIEKECLALIFAVQKLRHYCLSHDITLISRADPIKFLMTRPMLSGRLAKWMLLLSEYTISYSPAKAVKGQAVVDFLTAHPVAESEEINDDFPDEQVMLAESQSPWQMYFDGAARTSGAGAGVIFITPQGDLLPYSFTLGTACTNNEAEYRALIIGMEIAQQMEIKLLHIFGDSKLIINQLTTELSA</sequence>
<dbReference type="Pfam" id="PF13456">
    <property type="entry name" value="RVT_3"/>
    <property type="match status" value="1"/>
</dbReference>
<name>A0A558HCW9_9GAMM</name>
<keyword evidence="4" id="KW-0255">Endonuclease</keyword>
<evidence type="ECO:0000256" key="1">
    <source>
        <dbReference type="ARBA" id="ARBA00022679"/>
    </source>
</evidence>
<dbReference type="InterPro" id="IPR002156">
    <property type="entry name" value="RNaseH_domain"/>
</dbReference>
<evidence type="ECO:0000256" key="2">
    <source>
        <dbReference type="ARBA" id="ARBA00022695"/>
    </source>
</evidence>
<keyword evidence="6 8" id="KW-0695">RNA-directed DNA polymerase</keyword>
<dbReference type="GO" id="GO:0003964">
    <property type="term" value="F:RNA-directed DNA polymerase activity"/>
    <property type="evidence" value="ECO:0007669"/>
    <property type="project" value="UniProtKB-KW"/>
</dbReference>
<proteinExistence type="predicted"/>
<evidence type="ECO:0000256" key="6">
    <source>
        <dbReference type="ARBA" id="ARBA00022918"/>
    </source>
</evidence>
<dbReference type="InterPro" id="IPR043502">
    <property type="entry name" value="DNA/RNA_pol_sf"/>
</dbReference>
<evidence type="ECO:0000256" key="3">
    <source>
        <dbReference type="ARBA" id="ARBA00022722"/>
    </source>
</evidence>
<accession>A0A558HCW9</accession>
<keyword evidence="2" id="KW-0548">Nucleotidyltransferase</keyword>